<accession>A0A918LDZ7</accession>
<evidence type="ECO:0000313" key="2">
    <source>
        <dbReference type="EMBL" id="GGS35307.1"/>
    </source>
</evidence>
<dbReference type="SUPFAM" id="SSF54637">
    <property type="entry name" value="Thioesterase/thiol ester dehydrase-isomerase"/>
    <property type="match status" value="1"/>
</dbReference>
<dbReference type="EMBL" id="BMRB01000002">
    <property type="protein sequence ID" value="GGS35307.1"/>
    <property type="molecule type" value="Genomic_DNA"/>
</dbReference>
<dbReference type="InterPro" id="IPR050563">
    <property type="entry name" value="4-hydroxybenzoyl-CoA_TE"/>
</dbReference>
<reference evidence="2" key="2">
    <citation type="submission" date="2020-09" db="EMBL/GenBank/DDBJ databases">
        <authorList>
            <person name="Sun Q."/>
            <person name="Ohkuma M."/>
        </authorList>
    </citation>
    <scope>NUCLEOTIDE SEQUENCE</scope>
    <source>
        <strain evidence="2">JCM 3276</strain>
    </source>
</reference>
<comment type="caution">
    <text evidence="2">The sequence shown here is derived from an EMBL/GenBank/DDBJ whole genome shotgun (WGS) entry which is preliminary data.</text>
</comment>
<dbReference type="GO" id="GO:0047617">
    <property type="term" value="F:fatty acyl-CoA hydrolase activity"/>
    <property type="evidence" value="ECO:0007669"/>
    <property type="project" value="TreeGrafter"/>
</dbReference>
<feature type="region of interest" description="Disordered" evidence="1">
    <location>
        <begin position="126"/>
        <end position="153"/>
    </location>
</feature>
<name>A0A918LDZ7_9PSEU</name>
<dbReference type="Proteomes" id="UP000660680">
    <property type="component" value="Unassembled WGS sequence"/>
</dbReference>
<gene>
    <name evidence="2" type="ORF">GCM10010171_32340</name>
</gene>
<dbReference type="InterPro" id="IPR029069">
    <property type="entry name" value="HotDog_dom_sf"/>
</dbReference>
<protein>
    <submittedName>
        <fullName evidence="2">Thioesterase</fullName>
    </submittedName>
</protein>
<organism evidence="2 3">
    <name type="scientific">Actinokineospora fastidiosa</name>
    <dbReference type="NCBI Taxonomy" id="1816"/>
    <lineage>
        <taxon>Bacteria</taxon>
        <taxon>Bacillati</taxon>
        <taxon>Actinomycetota</taxon>
        <taxon>Actinomycetes</taxon>
        <taxon>Pseudonocardiales</taxon>
        <taxon>Pseudonocardiaceae</taxon>
        <taxon>Actinokineospora</taxon>
    </lineage>
</organism>
<reference evidence="2" key="1">
    <citation type="journal article" date="2014" name="Int. J. Syst. Evol. Microbiol.">
        <title>Complete genome sequence of Corynebacterium casei LMG S-19264T (=DSM 44701T), isolated from a smear-ripened cheese.</title>
        <authorList>
            <consortium name="US DOE Joint Genome Institute (JGI-PGF)"/>
            <person name="Walter F."/>
            <person name="Albersmeier A."/>
            <person name="Kalinowski J."/>
            <person name="Ruckert C."/>
        </authorList>
    </citation>
    <scope>NUCLEOTIDE SEQUENCE</scope>
    <source>
        <strain evidence="2">JCM 3276</strain>
    </source>
</reference>
<dbReference type="RefSeq" id="WP_189211209.1">
    <property type="nucleotide sequence ID" value="NZ_BMRB01000002.1"/>
</dbReference>
<sequence length="153" mass="16596">MTELTEHPEYGVVAVLPVHFGDLDAMGQLHNARYINLVEQAGEAVLARVGLGYRDGAITHPDMFAAIRELHISYQFPVRSTGPVAVHLWIESLGTSSLRWGFRVHSVDGAVTHAEGHRTVVKVDPATGRSAPWTDETRAATTGLMREPAASTS</sequence>
<keyword evidence="3" id="KW-1185">Reference proteome</keyword>
<dbReference type="PANTHER" id="PTHR31793:SF24">
    <property type="entry name" value="LONG-CHAIN ACYL-COA THIOESTERASE FADM"/>
    <property type="match status" value="1"/>
</dbReference>
<dbReference type="PANTHER" id="PTHR31793">
    <property type="entry name" value="4-HYDROXYBENZOYL-COA THIOESTERASE FAMILY MEMBER"/>
    <property type="match status" value="1"/>
</dbReference>
<dbReference type="Pfam" id="PF13279">
    <property type="entry name" value="4HBT_2"/>
    <property type="match status" value="1"/>
</dbReference>
<dbReference type="Gene3D" id="3.10.129.10">
    <property type="entry name" value="Hotdog Thioesterase"/>
    <property type="match status" value="1"/>
</dbReference>
<evidence type="ECO:0000313" key="3">
    <source>
        <dbReference type="Proteomes" id="UP000660680"/>
    </source>
</evidence>
<proteinExistence type="predicted"/>
<dbReference type="CDD" id="cd00586">
    <property type="entry name" value="4HBT"/>
    <property type="match status" value="1"/>
</dbReference>
<dbReference type="AlphaFoldDB" id="A0A918LDZ7"/>
<evidence type="ECO:0000256" key="1">
    <source>
        <dbReference type="SAM" id="MobiDB-lite"/>
    </source>
</evidence>